<dbReference type="Pfam" id="PF00400">
    <property type="entry name" value="WD40"/>
    <property type="match status" value="2"/>
</dbReference>
<dbReference type="InterPro" id="IPR054471">
    <property type="entry name" value="GPIID_WHD"/>
</dbReference>
<reference evidence="5" key="1">
    <citation type="submission" date="2022-07" db="EMBL/GenBank/DDBJ databases">
        <title>Draft genome sequence of Zalerion maritima ATCC 34329, a (micro)plastics degrading marine fungus.</title>
        <authorList>
            <person name="Paco A."/>
            <person name="Goncalves M.F.M."/>
            <person name="Rocha-Santos T.A.P."/>
            <person name="Alves A."/>
        </authorList>
    </citation>
    <scope>NUCLEOTIDE SEQUENCE</scope>
    <source>
        <strain evidence="5">ATCC 34329</strain>
    </source>
</reference>
<dbReference type="PANTHER" id="PTHR10039">
    <property type="entry name" value="AMELOGENIN"/>
    <property type="match status" value="1"/>
</dbReference>
<evidence type="ECO:0000313" key="5">
    <source>
        <dbReference type="EMBL" id="KAJ2899241.1"/>
    </source>
</evidence>
<feature type="repeat" description="WD" evidence="2">
    <location>
        <begin position="1186"/>
        <end position="1217"/>
    </location>
</feature>
<feature type="domain" description="Nephrocystin 3-like N-terminal" evidence="4">
    <location>
        <begin position="399"/>
        <end position="554"/>
    </location>
</feature>
<dbReference type="InterPro" id="IPR001680">
    <property type="entry name" value="WD40_rpt"/>
</dbReference>
<evidence type="ECO:0000259" key="3">
    <source>
        <dbReference type="Pfam" id="PF22939"/>
    </source>
</evidence>
<keyword evidence="2" id="KW-0853">WD repeat</keyword>
<keyword evidence="1" id="KW-0677">Repeat</keyword>
<evidence type="ECO:0000259" key="4">
    <source>
        <dbReference type="Pfam" id="PF24883"/>
    </source>
</evidence>
<dbReference type="Pfam" id="PF22939">
    <property type="entry name" value="WHD_GPIID"/>
    <property type="match status" value="1"/>
</dbReference>
<dbReference type="Gene3D" id="3.40.50.1820">
    <property type="entry name" value="alpha/beta hydrolase"/>
    <property type="match status" value="1"/>
</dbReference>
<dbReference type="Proteomes" id="UP001201980">
    <property type="component" value="Unassembled WGS sequence"/>
</dbReference>
<accession>A0AAD5RMW3</accession>
<dbReference type="InterPro" id="IPR011047">
    <property type="entry name" value="Quinoprotein_ADH-like_sf"/>
</dbReference>
<proteinExistence type="predicted"/>
<dbReference type="Gene3D" id="3.40.50.300">
    <property type="entry name" value="P-loop containing nucleotide triphosphate hydrolases"/>
    <property type="match status" value="1"/>
</dbReference>
<dbReference type="SMART" id="SM00320">
    <property type="entry name" value="WD40"/>
    <property type="match status" value="5"/>
</dbReference>
<keyword evidence="6" id="KW-1185">Reference proteome</keyword>
<evidence type="ECO:0000313" key="6">
    <source>
        <dbReference type="Proteomes" id="UP001201980"/>
    </source>
</evidence>
<feature type="domain" description="GPI inositol-deacylase winged helix" evidence="3">
    <location>
        <begin position="674"/>
        <end position="742"/>
    </location>
</feature>
<dbReference type="InterPro" id="IPR027417">
    <property type="entry name" value="P-loop_NTPase"/>
</dbReference>
<protein>
    <submittedName>
        <fullName evidence="5">Uncharacterized protein</fullName>
    </submittedName>
</protein>
<dbReference type="InterPro" id="IPR056884">
    <property type="entry name" value="NPHP3-like_N"/>
</dbReference>
<dbReference type="InterPro" id="IPR029058">
    <property type="entry name" value="AB_hydrolase_fold"/>
</dbReference>
<dbReference type="SUPFAM" id="SSF52540">
    <property type="entry name" value="P-loop containing nucleoside triphosphate hydrolases"/>
    <property type="match status" value="1"/>
</dbReference>
<dbReference type="PANTHER" id="PTHR10039:SF14">
    <property type="entry name" value="NACHT DOMAIN-CONTAINING PROTEIN"/>
    <property type="match status" value="1"/>
</dbReference>
<evidence type="ECO:0000256" key="1">
    <source>
        <dbReference type="ARBA" id="ARBA00022737"/>
    </source>
</evidence>
<gene>
    <name evidence="5" type="ORF">MKZ38_003341</name>
</gene>
<dbReference type="SUPFAM" id="SSF53474">
    <property type="entry name" value="alpha/beta-Hydrolases"/>
    <property type="match status" value="1"/>
</dbReference>
<sequence length="1648" mass="184697">MVIFPRFPYAGLKGIKRTWKGKKGDDDERRGSAGLIQPIEANEEQLLSSSPPLRPLQQVSTSISSYGQLGEGTLVKRSSDRKNEPLGLQVLYQPEDGHRTIDIIFVHGLGGTSQLSWSWNRDLSCFWPGEWLPTEPEIRKDARILSFGYNADFMSLTATKFNITEFANILLSQMKFGRHQDGSPLQLGKFPIMFVTHSMGGLVFKKAYILGFNNPNYQDIIRNVCSVIFLATPHSGSKLAGILNSFFAATLQTPKPYVADLEQRSHLIQDINEQFRNYENRLRIVSFFETQGTTVGPKKIIVVDKDSAVIGYGNEIQIPLEADHHTVCKYPSINHPNYVSVRDVIQYMVAEFKLKVQDACPSIHESLASSPSILDRLIESPGHYREYLEDLTERCDADSCTWIHDDPTYSAWWADQEPGASVLCLTGFPGVGKSILASYLVRNLEDKGELVQFFFFRFDDQARRSVRNCLLSIVYQMAQEMPGYSRRIQDLKDITSWDIRAIWQRAIQGALTEPRQLFWVVDAVDECESPQALLNLMSLLYETSATIRVILTSRPQSFTRHSARLKTSPLGRRLYHVADITSPEESLRQYVEKELRWRPWNGDVKQRLATSLLERSTGNFLWLHLVIRKLLGIHCNSFRDVERAISETPKQLDQVYLRIESAVSEELQPEELELSRKILTWITCSKRQLSLEELFKALQLSSPMLDLREAIGRLCGEFVVVSGKGIVSMVHHSAKEFLIHNQGNTLSIDQAHGNQAILAKCLDILLDPMFQIHLRIQGCTDLLRYAAVFWADHLSATEGNLGVEDLEKVATFLKGQSVLGWMNAVGMTKDLRVLTSAAKYLTSFVEKRKRLESNKNPMTRPLEELEVLSSWAAELVRIVGKFGFHLVSHPRSVYTLIPTFCPPNSLMARQFATTPGNSRTFLPHIERWTNPNWDDSLAKFTIGGSDFHPSRIFPCPDDAHFAVLASDKMVILYYALTFQEARRFDHGEMVMTQEFNHEGDRLVTCGSKSIKVWDVSSGRVTHIFPNPKPSGVRATKVSFDAEDKNVIICCDDSRLRYRALRSDLDGSDKLEWTVLPRKEQDDPSRGLGSPICVAFNANGTQVAVSIRGAPLIAWSTENGALIGTSERLKEKLKGSGQVTWCYAQRLTWNPTKNHVVGIYNEGTLFKWDPVKAVSEEPEIPITATEVACSPDGNFFVTASGDGSLRVWNFENFHLIYHLSCMSKSTVTDVAVSRDGRRIYDLRESTCSVWEPNPLIRMADEGVSESSSSHAGSSASIPLALEESADILDPITAVVFSERGKEFCYCNDSGMLKVSFDGEQNDIEIESGCMGISKLAWSSGGQYIAAAEIGGTITIWQIIRSQTRRSLREVFEARAENTVWTQLFFEPTNSYLVASSKDRIAVWEWKGESGSPTAARHFGNERLYWILHPGQPNQLMAISSQAIYAHTISNLELVSTWKVDFGCQPSLKMAADAEVLTGVPPSGSSSQNPLKVSKVLVSPSSSRMIIQTVARMPDGNRVARFSVIDTAAFNQQVAPTIISGPSSASIDGIVVAKPLPSSLHTIMDIPVGFVSGMGMTAGRLVLIDREFWLSIWDLDDVGGERIQRHFFLPRDWVNAECLAMAQVTLEGSFLCPRNGEVVVVKNGFREPWR</sequence>
<dbReference type="InterPro" id="IPR015943">
    <property type="entry name" value="WD40/YVTN_repeat-like_dom_sf"/>
</dbReference>
<organism evidence="5 6">
    <name type="scientific">Zalerion maritima</name>
    <dbReference type="NCBI Taxonomy" id="339359"/>
    <lineage>
        <taxon>Eukaryota</taxon>
        <taxon>Fungi</taxon>
        <taxon>Dikarya</taxon>
        <taxon>Ascomycota</taxon>
        <taxon>Pezizomycotina</taxon>
        <taxon>Sordariomycetes</taxon>
        <taxon>Lulworthiomycetidae</taxon>
        <taxon>Lulworthiales</taxon>
        <taxon>Lulworthiaceae</taxon>
        <taxon>Zalerion</taxon>
    </lineage>
</organism>
<dbReference type="Pfam" id="PF24883">
    <property type="entry name" value="NPHP3_N"/>
    <property type="match status" value="1"/>
</dbReference>
<dbReference type="SUPFAM" id="SSF50998">
    <property type="entry name" value="Quinoprotein alcohol dehydrogenase-like"/>
    <property type="match status" value="1"/>
</dbReference>
<evidence type="ECO:0000256" key="2">
    <source>
        <dbReference type="PROSITE-ProRule" id="PRU00221"/>
    </source>
</evidence>
<dbReference type="EMBL" id="JAKWBI020000203">
    <property type="protein sequence ID" value="KAJ2899241.1"/>
    <property type="molecule type" value="Genomic_DNA"/>
</dbReference>
<comment type="caution">
    <text evidence="5">The sequence shown here is derived from an EMBL/GenBank/DDBJ whole genome shotgun (WGS) entry which is preliminary data.</text>
</comment>
<dbReference type="PROSITE" id="PS50082">
    <property type="entry name" value="WD_REPEATS_2"/>
    <property type="match status" value="1"/>
</dbReference>
<dbReference type="Gene3D" id="2.130.10.10">
    <property type="entry name" value="YVTN repeat-like/Quinoprotein amine dehydrogenase"/>
    <property type="match status" value="2"/>
</dbReference>
<name>A0AAD5RMW3_9PEZI</name>